<name>A0ABV6IH63_9BURK</name>
<feature type="transmembrane region" description="Helical" evidence="1">
    <location>
        <begin position="64"/>
        <end position="82"/>
    </location>
</feature>
<keyword evidence="1" id="KW-0812">Transmembrane</keyword>
<dbReference type="PANTHER" id="PTHR28008:SF1">
    <property type="entry name" value="DOMAIN PROTEIN, PUTATIVE (AFU_ORTHOLOGUE AFUA_3G10980)-RELATED"/>
    <property type="match status" value="1"/>
</dbReference>
<accession>A0ABV6IH63</accession>
<dbReference type="PANTHER" id="PTHR28008">
    <property type="entry name" value="DOMAIN PROTEIN, PUTATIVE (AFU_ORTHOLOGUE AFUA_3G10980)-RELATED"/>
    <property type="match status" value="1"/>
</dbReference>
<feature type="transmembrane region" description="Helical" evidence="1">
    <location>
        <begin position="39"/>
        <end position="57"/>
    </location>
</feature>
<keyword evidence="1" id="KW-0472">Membrane</keyword>
<comment type="caution">
    <text evidence="2">The sequence shown here is derived from an EMBL/GenBank/DDBJ whole genome shotgun (WGS) entry which is preliminary data.</text>
</comment>
<dbReference type="NCBIfam" id="NF037970">
    <property type="entry name" value="vanZ_1"/>
    <property type="match status" value="1"/>
</dbReference>
<feature type="transmembrane region" description="Helical" evidence="1">
    <location>
        <begin position="9"/>
        <end position="33"/>
    </location>
</feature>
<evidence type="ECO:0000313" key="3">
    <source>
        <dbReference type="Proteomes" id="UP001589844"/>
    </source>
</evidence>
<organism evidence="2 3">
    <name type="scientific">Undibacterium danionis</name>
    <dbReference type="NCBI Taxonomy" id="1812100"/>
    <lineage>
        <taxon>Bacteria</taxon>
        <taxon>Pseudomonadati</taxon>
        <taxon>Pseudomonadota</taxon>
        <taxon>Betaproteobacteria</taxon>
        <taxon>Burkholderiales</taxon>
        <taxon>Oxalobacteraceae</taxon>
        <taxon>Undibacterium</taxon>
    </lineage>
</organism>
<proteinExistence type="predicted"/>
<feature type="transmembrane region" description="Helical" evidence="1">
    <location>
        <begin position="94"/>
        <end position="112"/>
    </location>
</feature>
<protein>
    <submittedName>
        <fullName evidence="2">VanZ family protein</fullName>
    </submittedName>
</protein>
<dbReference type="EMBL" id="JBHLXJ010000016">
    <property type="protein sequence ID" value="MFC0351171.1"/>
    <property type="molecule type" value="Genomic_DNA"/>
</dbReference>
<evidence type="ECO:0000256" key="1">
    <source>
        <dbReference type="SAM" id="Phobius"/>
    </source>
</evidence>
<reference evidence="2 3" key="1">
    <citation type="submission" date="2024-09" db="EMBL/GenBank/DDBJ databases">
        <authorList>
            <person name="Sun Q."/>
            <person name="Mori K."/>
        </authorList>
    </citation>
    <scope>NUCLEOTIDE SEQUENCE [LARGE SCALE GENOMIC DNA]</scope>
    <source>
        <strain evidence="2 3">CCM 8677</strain>
    </source>
</reference>
<dbReference type="Proteomes" id="UP001589844">
    <property type="component" value="Unassembled WGS sequence"/>
</dbReference>
<dbReference type="RefSeq" id="WP_390213916.1">
    <property type="nucleotide sequence ID" value="NZ_JBHLXJ010000016.1"/>
</dbReference>
<gene>
    <name evidence="2" type="ORF">ACFFJH_15235</name>
</gene>
<keyword evidence="3" id="KW-1185">Reference proteome</keyword>
<sequence>MSNFLNPELLIYVFSLSLGIVVIGCLLPAHWLPPLPNDKFLHFLAYAWLSLIIVSFIKDFKDLLLWQFGLLVIGIAIEGIQHFIPGRQFCWRDILANSAGIVTVGIGSLICYL</sequence>
<keyword evidence="1" id="KW-1133">Transmembrane helix</keyword>
<evidence type="ECO:0000313" key="2">
    <source>
        <dbReference type="EMBL" id="MFC0351171.1"/>
    </source>
</evidence>